<dbReference type="AlphaFoldDB" id="F7VZQ7"/>
<protein>
    <submittedName>
        <fullName evidence="3">WGS project CABT00000000 data, contig 2.15</fullName>
    </submittedName>
</protein>
<feature type="region of interest" description="Disordered" evidence="2">
    <location>
        <begin position="1"/>
        <end position="35"/>
    </location>
</feature>
<dbReference type="PANTHER" id="PTHR43591">
    <property type="entry name" value="METHYLTRANSFERASE"/>
    <property type="match status" value="1"/>
</dbReference>
<dbReference type="Gene3D" id="3.40.50.150">
    <property type="entry name" value="Vaccinia Virus protein VP39"/>
    <property type="match status" value="1"/>
</dbReference>
<accession>F7VZQ7</accession>
<evidence type="ECO:0000256" key="2">
    <source>
        <dbReference type="SAM" id="MobiDB-lite"/>
    </source>
</evidence>
<reference evidence="3 4" key="1">
    <citation type="journal article" date="2010" name="PLoS Genet.">
        <title>De novo assembly of a 40 Mb eukaryotic genome from short sequence reads: Sordaria macrospora, a model organism for fungal morphogenesis.</title>
        <authorList>
            <person name="Nowrousian M."/>
            <person name="Stajich J."/>
            <person name="Chu M."/>
            <person name="Engh I."/>
            <person name="Espagne E."/>
            <person name="Halliday K."/>
            <person name="Kamerewerd J."/>
            <person name="Kempken F."/>
            <person name="Knab B."/>
            <person name="Kuo H.C."/>
            <person name="Osiewacz H.D."/>
            <person name="Poeggeler S."/>
            <person name="Read N."/>
            <person name="Seiler S."/>
            <person name="Smith K."/>
            <person name="Zickler D."/>
            <person name="Kueck U."/>
            <person name="Freitag M."/>
        </authorList>
    </citation>
    <scope>NUCLEOTIDE SEQUENCE [LARGE SCALE GENOMIC DNA]</scope>
    <source>
        <strain evidence="4">ATCC MYA-333 / DSM 997 / K(L3346) / K-hell</strain>
        <tissue evidence="3">Mycelium</tissue>
    </source>
</reference>
<dbReference type="Pfam" id="PF13489">
    <property type="entry name" value="Methyltransf_23"/>
    <property type="match status" value="1"/>
</dbReference>
<dbReference type="eggNOG" id="ENOG502QSKG">
    <property type="taxonomic scope" value="Eukaryota"/>
</dbReference>
<comment type="caution">
    <text evidence="3">The sequence shown here is derived from an EMBL/GenBank/DDBJ whole genome shotgun (WGS) entry which is preliminary data.</text>
</comment>
<evidence type="ECO:0000256" key="1">
    <source>
        <dbReference type="ARBA" id="ARBA00038158"/>
    </source>
</evidence>
<dbReference type="CDD" id="cd02440">
    <property type="entry name" value="AdoMet_MTases"/>
    <property type="match status" value="1"/>
</dbReference>
<dbReference type="SUPFAM" id="SSF53335">
    <property type="entry name" value="S-adenosyl-L-methionine-dependent methyltransferases"/>
    <property type="match status" value="1"/>
</dbReference>
<dbReference type="Proteomes" id="UP000001881">
    <property type="component" value="Unassembled WGS sequence"/>
</dbReference>
<name>F7VZQ7_SORMK</name>
<dbReference type="HOGENOM" id="CLU_010595_2_2_1"/>
<feature type="compositionally biased region" description="Polar residues" evidence="2">
    <location>
        <begin position="16"/>
        <end position="26"/>
    </location>
</feature>
<dbReference type="InParanoid" id="F7VZQ7"/>
<dbReference type="PANTHER" id="PTHR43591:SF10">
    <property type="entry name" value="ABC TRANSMEMBRANE TYPE-1 DOMAIN-CONTAINING PROTEIN-RELATED"/>
    <property type="match status" value="1"/>
</dbReference>
<dbReference type="GO" id="GO:0008168">
    <property type="term" value="F:methyltransferase activity"/>
    <property type="evidence" value="ECO:0007669"/>
    <property type="project" value="TreeGrafter"/>
</dbReference>
<dbReference type="OrthoDB" id="2013972at2759"/>
<dbReference type="OMA" id="WTWNEDS"/>
<dbReference type="InterPro" id="IPR029063">
    <property type="entry name" value="SAM-dependent_MTases_sf"/>
</dbReference>
<dbReference type="VEuPathDB" id="FungiDB:SMAC_08784"/>
<evidence type="ECO:0000313" key="4">
    <source>
        <dbReference type="Proteomes" id="UP000001881"/>
    </source>
</evidence>
<dbReference type="EMBL" id="CABT02000015">
    <property type="protein sequence ID" value="CCC11006.1"/>
    <property type="molecule type" value="Genomic_DNA"/>
</dbReference>
<sequence>MSSSQDAKSPKGPESPENTSSPQAKSASPEAGPAPLAMVPLTAEEIREAGILPGTHWTQQPIEHVKEDGASTIGSISSTTASLSSTIFQYRTLHGRTYHGDVGTAESWEPNDQRHVDAMELGDFADDFPNAEVIGTDVSPIQPSWVPANLHFEIDDCNQQWTWNEISFGFIHTRMLIGVVTDWHALLCNAFRCLKPGGYVESMVSSAYFHSDDGTVKEGSALSQYHTIFWEAGKKMGRVFKVFEDDLQRKGMEDAGFVDITVQDVNIPFGTWPEDKKAAEIGLWVKIALETDLEGYFNYVCNNLLGWKTDKTAAYIAHVKKEWNDPNIHGYI</sequence>
<organism evidence="3 4">
    <name type="scientific">Sordaria macrospora (strain ATCC MYA-333 / DSM 997 / K(L3346) / K-hell)</name>
    <dbReference type="NCBI Taxonomy" id="771870"/>
    <lineage>
        <taxon>Eukaryota</taxon>
        <taxon>Fungi</taxon>
        <taxon>Dikarya</taxon>
        <taxon>Ascomycota</taxon>
        <taxon>Pezizomycotina</taxon>
        <taxon>Sordariomycetes</taxon>
        <taxon>Sordariomycetidae</taxon>
        <taxon>Sordariales</taxon>
        <taxon>Sordariaceae</taxon>
        <taxon>Sordaria</taxon>
    </lineage>
</organism>
<comment type="similarity">
    <text evidence="1">Belongs to the methyltransferase superfamily. LaeA methyltransferase family.</text>
</comment>
<proteinExistence type="inferred from homology"/>
<evidence type="ECO:0000313" key="3">
    <source>
        <dbReference type="EMBL" id="CCC11006.1"/>
    </source>
</evidence>
<gene>
    <name evidence="3" type="ORF">SMAC_08784</name>
</gene>
<keyword evidence="4" id="KW-1185">Reference proteome</keyword>